<dbReference type="InterPro" id="IPR036388">
    <property type="entry name" value="WH-like_DNA-bd_sf"/>
</dbReference>
<comment type="caution">
    <text evidence="5">The sequence shown here is derived from an EMBL/GenBank/DDBJ whole genome shotgun (WGS) entry which is preliminary data.</text>
</comment>
<evidence type="ECO:0000256" key="3">
    <source>
        <dbReference type="ARBA" id="ARBA00023163"/>
    </source>
</evidence>
<proteinExistence type="predicted"/>
<reference evidence="5" key="2">
    <citation type="submission" date="2021-04" db="EMBL/GenBank/DDBJ databases">
        <authorList>
            <person name="Gilroy R."/>
        </authorList>
    </citation>
    <scope>NUCLEOTIDE SEQUENCE</scope>
    <source>
        <strain evidence="5">9264</strain>
    </source>
</reference>
<reference evidence="5" key="1">
    <citation type="journal article" date="2021" name="PeerJ">
        <title>Extensive microbial diversity within the chicken gut microbiome revealed by metagenomics and culture.</title>
        <authorList>
            <person name="Gilroy R."/>
            <person name="Ravi A."/>
            <person name="Getino M."/>
            <person name="Pursley I."/>
            <person name="Horton D.L."/>
            <person name="Alikhan N.F."/>
            <person name="Baker D."/>
            <person name="Gharbi K."/>
            <person name="Hall N."/>
            <person name="Watson M."/>
            <person name="Adriaenssens E.M."/>
            <person name="Foster-Nyarko E."/>
            <person name="Jarju S."/>
            <person name="Secka A."/>
            <person name="Antonio M."/>
            <person name="Oren A."/>
            <person name="Chaudhuri R.R."/>
            <person name="La Ragione R."/>
            <person name="Hildebrand F."/>
            <person name="Pallen M.J."/>
        </authorList>
    </citation>
    <scope>NUCLEOTIDE SEQUENCE</scope>
    <source>
        <strain evidence="5">9264</strain>
    </source>
</reference>
<accession>A0A9D2RJD4</accession>
<evidence type="ECO:0000313" key="5">
    <source>
        <dbReference type="EMBL" id="HJD44456.1"/>
    </source>
</evidence>
<dbReference type="NCBIfam" id="NF033788">
    <property type="entry name" value="HTH_metalloreg"/>
    <property type="match status" value="1"/>
</dbReference>
<dbReference type="InterPro" id="IPR051011">
    <property type="entry name" value="Metal_resp_trans_reg"/>
</dbReference>
<keyword evidence="1" id="KW-0805">Transcription regulation</keyword>
<dbReference type="InterPro" id="IPR001845">
    <property type="entry name" value="HTH_ArsR_DNA-bd_dom"/>
</dbReference>
<dbReference type="InterPro" id="IPR036390">
    <property type="entry name" value="WH_DNA-bd_sf"/>
</dbReference>
<keyword evidence="2" id="KW-0238">DNA-binding</keyword>
<evidence type="ECO:0000313" key="6">
    <source>
        <dbReference type="Proteomes" id="UP000823889"/>
    </source>
</evidence>
<dbReference type="Pfam" id="PF01022">
    <property type="entry name" value="HTH_5"/>
    <property type="match status" value="1"/>
</dbReference>
<evidence type="ECO:0000259" key="4">
    <source>
        <dbReference type="PROSITE" id="PS50987"/>
    </source>
</evidence>
<evidence type="ECO:0000256" key="2">
    <source>
        <dbReference type="ARBA" id="ARBA00023125"/>
    </source>
</evidence>
<dbReference type="InterPro" id="IPR011991">
    <property type="entry name" value="ArsR-like_HTH"/>
</dbReference>
<feature type="domain" description="HTH arsR-type" evidence="4">
    <location>
        <begin position="9"/>
        <end position="102"/>
    </location>
</feature>
<dbReference type="Gene3D" id="1.10.10.10">
    <property type="entry name" value="Winged helix-like DNA-binding domain superfamily/Winged helix DNA-binding domain"/>
    <property type="match status" value="1"/>
</dbReference>
<dbReference type="CDD" id="cd00090">
    <property type="entry name" value="HTH_ARSR"/>
    <property type="match status" value="1"/>
</dbReference>
<dbReference type="Proteomes" id="UP000823889">
    <property type="component" value="Unassembled WGS sequence"/>
</dbReference>
<dbReference type="PRINTS" id="PR00778">
    <property type="entry name" value="HTHARSR"/>
</dbReference>
<organism evidence="5 6">
    <name type="scientific">Candidatus Paenalcaligenes intestinipullorum</name>
    <dbReference type="NCBI Taxonomy" id="2838718"/>
    <lineage>
        <taxon>Bacteria</taxon>
        <taxon>Pseudomonadati</taxon>
        <taxon>Pseudomonadota</taxon>
        <taxon>Betaproteobacteria</taxon>
        <taxon>Burkholderiales</taxon>
        <taxon>Alcaligenaceae</taxon>
        <taxon>Paenalcaligenes</taxon>
    </lineage>
</organism>
<dbReference type="PANTHER" id="PTHR43132">
    <property type="entry name" value="ARSENICAL RESISTANCE OPERON REPRESSOR ARSR-RELATED"/>
    <property type="match status" value="1"/>
</dbReference>
<dbReference type="PANTHER" id="PTHR43132:SF2">
    <property type="entry name" value="ARSENICAL RESISTANCE OPERON REPRESSOR ARSR-RELATED"/>
    <property type="match status" value="1"/>
</dbReference>
<name>A0A9D2RJD4_9BURK</name>
<dbReference type="PROSITE" id="PS50987">
    <property type="entry name" value="HTH_ARSR_2"/>
    <property type="match status" value="1"/>
</dbReference>
<protein>
    <submittedName>
        <fullName evidence="5">Metalloregulator ArsR/SmtB family transcription factor</fullName>
    </submittedName>
</protein>
<evidence type="ECO:0000256" key="1">
    <source>
        <dbReference type="ARBA" id="ARBA00023015"/>
    </source>
</evidence>
<gene>
    <name evidence="5" type="ORF">H9906_05420</name>
</gene>
<dbReference type="GO" id="GO:0003677">
    <property type="term" value="F:DNA binding"/>
    <property type="evidence" value="ECO:0007669"/>
    <property type="project" value="UniProtKB-KW"/>
</dbReference>
<dbReference type="SMART" id="SM00418">
    <property type="entry name" value="HTH_ARSR"/>
    <property type="match status" value="1"/>
</dbReference>
<dbReference type="GO" id="GO:0003700">
    <property type="term" value="F:DNA-binding transcription factor activity"/>
    <property type="evidence" value="ECO:0007669"/>
    <property type="project" value="InterPro"/>
</dbReference>
<keyword evidence="3" id="KW-0804">Transcription</keyword>
<sequence length="104" mass="11770">MDGQGLEQLKQKAGEVSELLSKLANPDRLLLLCTLAEQECNVSELAARTGIQQPTLSQQLTVLRNQALVGTRREGKYIYYHLHDERVLSLMQAMYEIFCAHKPI</sequence>
<dbReference type="EMBL" id="DWUQ01000108">
    <property type="protein sequence ID" value="HJD44456.1"/>
    <property type="molecule type" value="Genomic_DNA"/>
</dbReference>
<dbReference type="SUPFAM" id="SSF46785">
    <property type="entry name" value="Winged helix' DNA-binding domain"/>
    <property type="match status" value="1"/>
</dbReference>
<dbReference type="AlphaFoldDB" id="A0A9D2RJD4"/>